<feature type="signal peptide" evidence="1">
    <location>
        <begin position="1"/>
        <end position="16"/>
    </location>
</feature>
<name>A0A7W7Z263_9BRAD</name>
<dbReference type="EMBL" id="JACHIH010000004">
    <property type="protein sequence ID" value="MBB5046410.1"/>
    <property type="molecule type" value="Genomic_DNA"/>
</dbReference>
<evidence type="ECO:0008006" key="4">
    <source>
        <dbReference type="Google" id="ProtNLM"/>
    </source>
</evidence>
<comment type="caution">
    <text evidence="2">The sequence shown here is derived from an EMBL/GenBank/DDBJ whole genome shotgun (WGS) entry which is preliminary data.</text>
</comment>
<keyword evidence="1" id="KW-0732">Signal</keyword>
<feature type="chain" id="PRO_5031264391" description="Porin" evidence="1">
    <location>
        <begin position="17"/>
        <end position="75"/>
    </location>
</feature>
<accession>A0A7W7Z263</accession>
<protein>
    <recommendedName>
        <fullName evidence="4">Porin</fullName>
    </recommendedName>
</protein>
<proteinExistence type="predicted"/>
<evidence type="ECO:0000313" key="2">
    <source>
        <dbReference type="EMBL" id="MBB5046410.1"/>
    </source>
</evidence>
<dbReference type="Proteomes" id="UP000542353">
    <property type="component" value="Unassembled WGS sequence"/>
</dbReference>
<sequence length="75" mass="7386">MIFAVLVAALPAVAFAEPPIAGVPPARETPRPVPRAAKANPCAAFGPGFVMVEGSSTCVKLGGAISVGGGGRLSR</sequence>
<keyword evidence="3" id="KW-1185">Reference proteome</keyword>
<gene>
    <name evidence="2" type="ORF">HNR60_001155</name>
</gene>
<reference evidence="2 3" key="1">
    <citation type="submission" date="2020-08" db="EMBL/GenBank/DDBJ databases">
        <title>Genomic Encyclopedia of Type Strains, Phase IV (KMG-IV): sequencing the most valuable type-strain genomes for metagenomic binning, comparative biology and taxonomic classification.</title>
        <authorList>
            <person name="Goeker M."/>
        </authorList>
    </citation>
    <scope>NUCLEOTIDE SEQUENCE [LARGE SCALE GENOMIC DNA]</scope>
    <source>
        <strain evidence="2 3">DSM 12706</strain>
    </source>
</reference>
<evidence type="ECO:0000313" key="3">
    <source>
        <dbReference type="Proteomes" id="UP000542353"/>
    </source>
</evidence>
<evidence type="ECO:0000256" key="1">
    <source>
        <dbReference type="SAM" id="SignalP"/>
    </source>
</evidence>
<organism evidence="2 3">
    <name type="scientific">Rhodopseudomonas rhenobacensis</name>
    <dbReference type="NCBI Taxonomy" id="87461"/>
    <lineage>
        <taxon>Bacteria</taxon>
        <taxon>Pseudomonadati</taxon>
        <taxon>Pseudomonadota</taxon>
        <taxon>Alphaproteobacteria</taxon>
        <taxon>Hyphomicrobiales</taxon>
        <taxon>Nitrobacteraceae</taxon>
        <taxon>Rhodopseudomonas</taxon>
    </lineage>
</organism>
<dbReference type="AlphaFoldDB" id="A0A7W7Z263"/>